<evidence type="ECO:0000256" key="1">
    <source>
        <dbReference type="SAM" id="Phobius"/>
    </source>
</evidence>
<dbReference type="EMBL" id="JACJHT010000030">
    <property type="protein sequence ID" value="MBA9043157.1"/>
    <property type="molecule type" value="Genomic_DNA"/>
</dbReference>
<dbReference type="Proteomes" id="UP000543174">
    <property type="component" value="Unassembled WGS sequence"/>
</dbReference>
<comment type="caution">
    <text evidence="2">The sequence shown here is derived from an EMBL/GenBank/DDBJ whole genome shotgun (WGS) entry which is preliminary data.</text>
</comment>
<proteinExistence type="predicted"/>
<evidence type="ECO:0000313" key="2">
    <source>
        <dbReference type="EMBL" id="MBA9043157.1"/>
    </source>
</evidence>
<feature type="transmembrane region" description="Helical" evidence="1">
    <location>
        <begin position="6"/>
        <end position="39"/>
    </location>
</feature>
<organism evidence="2 3">
    <name type="scientific">Priestia aryabhattai</name>
    <name type="common">Bacillus aryabhattai</name>
    <dbReference type="NCBI Taxonomy" id="412384"/>
    <lineage>
        <taxon>Bacteria</taxon>
        <taxon>Bacillati</taxon>
        <taxon>Bacillota</taxon>
        <taxon>Bacilli</taxon>
        <taxon>Bacillales</taxon>
        <taxon>Bacillaceae</taxon>
        <taxon>Priestia</taxon>
    </lineage>
</organism>
<protein>
    <submittedName>
        <fullName evidence="2">Uncharacterized protein</fullName>
    </submittedName>
</protein>
<gene>
    <name evidence="2" type="ORF">HNP21_006341</name>
</gene>
<reference evidence="2" key="1">
    <citation type="submission" date="2020-08" db="EMBL/GenBank/DDBJ databases">
        <title>Functional genomics of gut bacteria from endangered species of beetles.</title>
        <authorList>
            <person name="Carlos-Shanley C."/>
        </authorList>
    </citation>
    <scope>NUCLEOTIDE SEQUENCE [LARGE SCALE GENOMIC DNA]</scope>
    <source>
        <strain evidence="2">S00060</strain>
    </source>
</reference>
<evidence type="ECO:0000313" key="3">
    <source>
        <dbReference type="Proteomes" id="UP000543174"/>
    </source>
</evidence>
<keyword evidence="1" id="KW-0472">Membrane</keyword>
<keyword evidence="1" id="KW-0812">Transmembrane</keyword>
<dbReference type="AlphaFoldDB" id="A0A7W3RIW2"/>
<accession>A0A7W3RIW2</accession>
<keyword evidence="1" id="KW-1133">Transmembrane helix</keyword>
<name>A0A7W3RIW2_PRIAR</name>
<keyword evidence="3" id="KW-1185">Reference proteome</keyword>
<sequence length="45" mass="5424">MIRKLSIPILILVILWTIILCLEKQVIVACFLWMVYILLQFFSRE</sequence>